<protein>
    <submittedName>
        <fullName evidence="1">Uncharacterized protein</fullName>
    </submittedName>
</protein>
<dbReference type="EMBL" id="VJOY01000003">
    <property type="protein sequence ID" value="TRX75912.1"/>
    <property type="molecule type" value="Genomic_DNA"/>
</dbReference>
<dbReference type="AlphaFoldDB" id="A0A553H2E2"/>
<sequence length="98" mass="11265">MSSLFEVNSVIDRLPQRFNTHQFAQAYLDLYPGHFAGLLRSQGSPRQAELAIRGIHALMGKHLQRHCALTVRALTRRQRTFPFLAAPVNDAFSMWQRM</sequence>
<comment type="caution">
    <text evidence="1">The sequence shown here is derived from an EMBL/GenBank/DDBJ whole genome shotgun (WGS) entry which is preliminary data.</text>
</comment>
<name>A0A553H2E2_9PSED</name>
<proteinExistence type="predicted"/>
<gene>
    <name evidence="1" type="ORF">FM069_05610</name>
</gene>
<evidence type="ECO:0000313" key="2">
    <source>
        <dbReference type="Proteomes" id="UP000315235"/>
    </source>
</evidence>
<evidence type="ECO:0000313" key="1">
    <source>
        <dbReference type="EMBL" id="TRX75912.1"/>
    </source>
</evidence>
<keyword evidence="2" id="KW-1185">Reference proteome</keyword>
<organism evidence="1 2">
    <name type="scientific">Pseudomonas mangiferae</name>
    <dbReference type="NCBI Taxonomy" id="2593654"/>
    <lineage>
        <taxon>Bacteria</taxon>
        <taxon>Pseudomonadati</taxon>
        <taxon>Pseudomonadota</taxon>
        <taxon>Gammaproteobacteria</taxon>
        <taxon>Pseudomonadales</taxon>
        <taxon>Pseudomonadaceae</taxon>
        <taxon>Pseudomonas</taxon>
    </lineage>
</organism>
<dbReference type="RefSeq" id="WP_143487304.1">
    <property type="nucleotide sequence ID" value="NZ_VJOY01000003.1"/>
</dbReference>
<accession>A0A553H2E2</accession>
<reference evidence="1 2" key="1">
    <citation type="submission" date="2019-07" db="EMBL/GenBank/DDBJ databases">
        <title>Pseudomonas mangiferae sp. nov., isolated from bark of mango tree in Thailand.</title>
        <authorList>
            <person name="Srisuk N."/>
            <person name="Anurat P."/>
        </authorList>
    </citation>
    <scope>NUCLEOTIDE SEQUENCE [LARGE SCALE GENOMIC DNA]</scope>
    <source>
        <strain evidence="1 2">DMKU_BBB3-04</strain>
    </source>
</reference>
<dbReference type="Proteomes" id="UP000315235">
    <property type="component" value="Unassembled WGS sequence"/>
</dbReference>